<reference evidence="2 3" key="1">
    <citation type="journal article" date="2023" name="Mol. Biol. Evol.">
        <title>Genomics of Secondarily Temperate Adaptation in the Only Non-Antarctic Icefish.</title>
        <authorList>
            <person name="Rivera-Colon A.G."/>
            <person name="Rayamajhi N."/>
            <person name="Minhas B.F."/>
            <person name="Madrigal G."/>
            <person name="Bilyk K.T."/>
            <person name="Yoon V."/>
            <person name="Hune M."/>
            <person name="Gregory S."/>
            <person name="Cheng C.H.C."/>
            <person name="Catchen J.M."/>
        </authorList>
    </citation>
    <scope>NUCLEOTIDE SEQUENCE [LARGE SCALE GENOMIC DNA]</scope>
    <source>
        <tissue evidence="2">White muscle</tissue>
    </source>
</reference>
<protein>
    <submittedName>
        <fullName evidence="2">Uncharacterized protein</fullName>
    </submittedName>
</protein>
<evidence type="ECO:0000313" key="3">
    <source>
        <dbReference type="Proteomes" id="UP001331515"/>
    </source>
</evidence>
<gene>
    <name evidence="2" type="ORF">CgunFtcFv8_021806</name>
</gene>
<name>A0AAN8DQP1_CHAGU</name>
<feature type="region of interest" description="Disordered" evidence="1">
    <location>
        <begin position="1"/>
        <end position="31"/>
    </location>
</feature>
<sequence length="70" mass="7220">MAGKSEAETGRAAGSSHRHALLSKQLSSQGRVTAGHGGITLLANKRELLSHKAVHDSPMTLSSCNKAKAA</sequence>
<dbReference type="Proteomes" id="UP001331515">
    <property type="component" value="Unassembled WGS sequence"/>
</dbReference>
<proteinExistence type="predicted"/>
<dbReference type="EMBL" id="JAURVH010001519">
    <property type="protein sequence ID" value="KAK5926215.1"/>
    <property type="molecule type" value="Genomic_DNA"/>
</dbReference>
<evidence type="ECO:0000313" key="2">
    <source>
        <dbReference type="EMBL" id="KAK5926215.1"/>
    </source>
</evidence>
<evidence type="ECO:0000256" key="1">
    <source>
        <dbReference type="SAM" id="MobiDB-lite"/>
    </source>
</evidence>
<keyword evidence="3" id="KW-1185">Reference proteome</keyword>
<accession>A0AAN8DQP1</accession>
<dbReference type="AlphaFoldDB" id="A0AAN8DQP1"/>
<comment type="caution">
    <text evidence="2">The sequence shown here is derived from an EMBL/GenBank/DDBJ whole genome shotgun (WGS) entry which is preliminary data.</text>
</comment>
<organism evidence="2 3">
    <name type="scientific">Champsocephalus gunnari</name>
    <name type="common">Mackerel icefish</name>
    <dbReference type="NCBI Taxonomy" id="52237"/>
    <lineage>
        <taxon>Eukaryota</taxon>
        <taxon>Metazoa</taxon>
        <taxon>Chordata</taxon>
        <taxon>Craniata</taxon>
        <taxon>Vertebrata</taxon>
        <taxon>Euteleostomi</taxon>
        <taxon>Actinopterygii</taxon>
        <taxon>Neopterygii</taxon>
        <taxon>Teleostei</taxon>
        <taxon>Neoteleostei</taxon>
        <taxon>Acanthomorphata</taxon>
        <taxon>Eupercaria</taxon>
        <taxon>Perciformes</taxon>
        <taxon>Notothenioidei</taxon>
        <taxon>Channichthyidae</taxon>
        <taxon>Champsocephalus</taxon>
    </lineage>
</organism>